<reference evidence="4" key="2">
    <citation type="submission" date="2017-02" db="EMBL/GenBank/DDBJ databases">
        <title>Sunflower complete genome.</title>
        <authorList>
            <person name="Langlade N."/>
            <person name="Munos S."/>
        </authorList>
    </citation>
    <scope>NUCLEOTIDE SEQUENCE [LARGE SCALE GENOMIC DNA]</scope>
    <source>
        <tissue evidence="4">Leaves</tissue>
    </source>
</reference>
<keyword evidence="1" id="KW-0732">Signal</keyword>
<feature type="signal peptide" evidence="1">
    <location>
        <begin position="1"/>
        <end position="19"/>
    </location>
</feature>
<evidence type="ECO:0000313" key="5">
    <source>
        <dbReference type="Proteomes" id="UP000215914"/>
    </source>
</evidence>
<dbReference type="InterPro" id="IPR036047">
    <property type="entry name" value="F-box-like_dom_sf"/>
</dbReference>
<organism evidence="4 5">
    <name type="scientific">Helianthus annuus</name>
    <name type="common">Common sunflower</name>
    <dbReference type="NCBI Taxonomy" id="4232"/>
    <lineage>
        <taxon>Eukaryota</taxon>
        <taxon>Viridiplantae</taxon>
        <taxon>Streptophyta</taxon>
        <taxon>Embryophyta</taxon>
        <taxon>Tracheophyta</taxon>
        <taxon>Spermatophyta</taxon>
        <taxon>Magnoliopsida</taxon>
        <taxon>eudicotyledons</taxon>
        <taxon>Gunneridae</taxon>
        <taxon>Pentapetalae</taxon>
        <taxon>asterids</taxon>
        <taxon>campanulids</taxon>
        <taxon>Asterales</taxon>
        <taxon>Asteraceae</taxon>
        <taxon>Asteroideae</taxon>
        <taxon>Heliantheae alliance</taxon>
        <taxon>Heliantheae</taxon>
        <taxon>Helianthus</taxon>
    </lineage>
</organism>
<dbReference type="InParanoid" id="A0A251SA05"/>
<dbReference type="SUPFAM" id="SSF81383">
    <property type="entry name" value="F-box domain"/>
    <property type="match status" value="1"/>
</dbReference>
<evidence type="ECO:0000313" key="4">
    <source>
        <dbReference type="EMBL" id="OTF95679.1"/>
    </source>
</evidence>
<sequence length="154" mass="17272">MYYLVYICLFLSLSFGSLAPLPEKPEHRWKSENFAGEIRNHRRKPKSSELAGVCNGNHLITVRAGALTGSLPTMPKLPTDVIISDILTRVPAKTAARSKSVCKEWRALLSTRDFEKAHCSRTLIPSNQKPCCSVTSIAIFSRWIFRLLITACRP</sequence>
<keyword evidence="5" id="KW-1185">Reference proteome</keyword>
<dbReference type="EMBL" id="CM007904">
    <property type="protein sequence ID" value="OTF95679.1"/>
    <property type="molecule type" value="Genomic_DNA"/>
</dbReference>
<dbReference type="AlphaFoldDB" id="A0A251SA05"/>
<dbReference type="Gramene" id="mRNA:HanXRQr2_Chr15g0704541">
    <property type="protein sequence ID" value="mRNA:HanXRQr2_Chr15g0704541"/>
    <property type="gene ID" value="HanXRQr2_Chr15g0704541"/>
</dbReference>
<feature type="chain" id="PRO_5041122009" evidence="1">
    <location>
        <begin position="20"/>
        <end position="154"/>
    </location>
</feature>
<evidence type="ECO:0000256" key="1">
    <source>
        <dbReference type="SAM" id="SignalP"/>
    </source>
</evidence>
<dbReference type="Pfam" id="PF00646">
    <property type="entry name" value="F-box"/>
    <property type="match status" value="1"/>
</dbReference>
<evidence type="ECO:0000259" key="2">
    <source>
        <dbReference type="Pfam" id="PF00646"/>
    </source>
</evidence>
<reference evidence="3" key="3">
    <citation type="submission" date="2020-06" db="EMBL/GenBank/DDBJ databases">
        <title>Helianthus annuus Genome sequencing and assembly Release 2.</title>
        <authorList>
            <person name="Gouzy J."/>
            <person name="Langlade N."/>
            <person name="Munos S."/>
        </authorList>
    </citation>
    <scope>NUCLEOTIDE SEQUENCE</scope>
    <source>
        <tissue evidence="3">Leaves</tissue>
    </source>
</reference>
<proteinExistence type="predicted"/>
<gene>
    <name evidence="4" type="ORF">HannXRQ_Chr15g0485751</name>
    <name evidence="3" type="ORF">HanXRQr2_Chr15g0704541</name>
</gene>
<feature type="domain" description="F-box" evidence="2">
    <location>
        <begin position="77"/>
        <end position="114"/>
    </location>
</feature>
<dbReference type="Gene3D" id="1.20.1280.50">
    <property type="match status" value="1"/>
</dbReference>
<protein>
    <submittedName>
        <fullName evidence="3 4">F-box domain-containing protein</fullName>
    </submittedName>
</protein>
<dbReference type="Proteomes" id="UP000215914">
    <property type="component" value="Chromosome 15"/>
</dbReference>
<evidence type="ECO:0000313" key="3">
    <source>
        <dbReference type="EMBL" id="KAF5765505.1"/>
    </source>
</evidence>
<dbReference type="EMBL" id="MNCJ02000330">
    <property type="protein sequence ID" value="KAF5765505.1"/>
    <property type="molecule type" value="Genomic_DNA"/>
</dbReference>
<accession>A0A251SA05</accession>
<dbReference type="InterPro" id="IPR001810">
    <property type="entry name" value="F-box_dom"/>
</dbReference>
<name>A0A251SA05_HELAN</name>
<reference evidence="3 5" key="1">
    <citation type="journal article" date="2017" name="Nature">
        <title>The sunflower genome provides insights into oil metabolism, flowering and Asterid evolution.</title>
        <authorList>
            <person name="Badouin H."/>
            <person name="Gouzy J."/>
            <person name="Grassa C.J."/>
            <person name="Murat F."/>
            <person name="Staton S.E."/>
            <person name="Cottret L."/>
            <person name="Lelandais-Briere C."/>
            <person name="Owens G.L."/>
            <person name="Carrere S."/>
            <person name="Mayjonade B."/>
            <person name="Legrand L."/>
            <person name="Gill N."/>
            <person name="Kane N.C."/>
            <person name="Bowers J.E."/>
            <person name="Hubner S."/>
            <person name="Bellec A."/>
            <person name="Berard A."/>
            <person name="Berges H."/>
            <person name="Blanchet N."/>
            <person name="Boniface M.C."/>
            <person name="Brunel D."/>
            <person name="Catrice O."/>
            <person name="Chaidir N."/>
            <person name="Claudel C."/>
            <person name="Donnadieu C."/>
            <person name="Faraut T."/>
            <person name="Fievet G."/>
            <person name="Helmstetter N."/>
            <person name="King M."/>
            <person name="Knapp S.J."/>
            <person name="Lai Z."/>
            <person name="Le Paslier M.C."/>
            <person name="Lippi Y."/>
            <person name="Lorenzon L."/>
            <person name="Mandel J.R."/>
            <person name="Marage G."/>
            <person name="Marchand G."/>
            <person name="Marquand E."/>
            <person name="Bret-Mestries E."/>
            <person name="Morien E."/>
            <person name="Nambeesan S."/>
            <person name="Nguyen T."/>
            <person name="Pegot-Espagnet P."/>
            <person name="Pouilly N."/>
            <person name="Raftis F."/>
            <person name="Sallet E."/>
            <person name="Schiex T."/>
            <person name="Thomas J."/>
            <person name="Vandecasteele C."/>
            <person name="Vares D."/>
            <person name="Vear F."/>
            <person name="Vautrin S."/>
            <person name="Crespi M."/>
            <person name="Mangin B."/>
            <person name="Burke J.M."/>
            <person name="Salse J."/>
            <person name="Munos S."/>
            <person name="Vincourt P."/>
            <person name="Rieseberg L.H."/>
            <person name="Langlade N.B."/>
        </authorList>
    </citation>
    <scope>NUCLEOTIDE SEQUENCE [LARGE SCALE GENOMIC DNA]</scope>
    <source>
        <strain evidence="5">cv. SF193</strain>
        <tissue evidence="3">Leaves</tissue>
    </source>
</reference>